<dbReference type="InterPro" id="IPR043993">
    <property type="entry name" value="T4SS_pilin"/>
</dbReference>
<sequence>MGNLVLAGVVAPQVVGAASLTGNERGSIFDLLEAVRTPSGLPKEELPTAVVATVVQGLLGIVAVVFFVIVIIAGIKWMLAGGNEETVTKAKQNILNGALGLVVIIFSYAITAIIFNIILNRD</sequence>
<dbReference type="Pfam" id="PF18895">
    <property type="entry name" value="T4SS_pilin"/>
    <property type="match status" value="1"/>
</dbReference>
<evidence type="ECO:0000313" key="3">
    <source>
        <dbReference type="Proteomes" id="UP000034516"/>
    </source>
</evidence>
<feature type="transmembrane region" description="Helical" evidence="1">
    <location>
        <begin position="49"/>
        <end position="73"/>
    </location>
</feature>
<feature type="transmembrane region" description="Helical" evidence="1">
    <location>
        <begin position="94"/>
        <end position="119"/>
    </location>
</feature>
<keyword evidence="1" id="KW-1133">Transmembrane helix</keyword>
<keyword evidence="1" id="KW-0812">Transmembrane</keyword>
<dbReference type="Proteomes" id="UP000034516">
    <property type="component" value="Unassembled WGS sequence"/>
</dbReference>
<evidence type="ECO:0000256" key="1">
    <source>
        <dbReference type="SAM" id="Phobius"/>
    </source>
</evidence>
<accession>A0A0G1AZL2</accession>
<reference evidence="2 3" key="1">
    <citation type="journal article" date="2015" name="Nature">
        <title>rRNA introns, odd ribosomes, and small enigmatic genomes across a large radiation of phyla.</title>
        <authorList>
            <person name="Brown C.T."/>
            <person name="Hug L.A."/>
            <person name="Thomas B.C."/>
            <person name="Sharon I."/>
            <person name="Castelle C.J."/>
            <person name="Singh A."/>
            <person name="Wilkins M.J."/>
            <person name="Williams K.H."/>
            <person name="Banfield J.F."/>
        </authorList>
    </citation>
    <scope>NUCLEOTIDE SEQUENCE [LARGE SCALE GENOMIC DNA]</scope>
</reference>
<dbReference type="EMBL" id="LCCW01000068">
    <property type="protein sequence ID" value="KKS39521.1"/>
    <property type="molecule type" value="Genomic_DNA"/>
</dbReference>
<keyword evidence="1" id="KW-0472">Membrane</keyword>
<comment type="caution">
    <text evidence="2">The sequence shown here is derived from an EMBL/GenBank/DDBJ whole genome shotgun (WGS) entry which is preliminary data.</text>
</comment>
<name>A0A0G1AZL2_9BACT</name>
<gene>
    <name evidence="2" type="ORF">UV02_C0068G0004</name>
</gene>
<dbReference type="AlphaFoldDB" id="A0A0G1AZL2"/>
<evidence type="ECO:0000313" key="2">
    <source>
        <dbReference type="EMBL" id="KKS39521.1"/>
    </source>
</evidence>
<proteinExistence type="predicted"/>
<protein>
    <submittedName>
        <fullName evidence="2">Uncharacterized protein</fullName>
    </submittedName>
</protein>
<organism evidence="2 3">
    <name type="scientific">Candidatus Kuenenbacteria bacterium GW2011_GWA2_42_15</name>
    <dbReference type="NCBI Taxonomy" id="1618677"/>
    <lineage>
        <taxon>Bacteria</taxon>
        <taxon>Candidatus Kueneniibacteriota</taxon>
    </lineage>
</organism>